<dbReference type="HOGENOM" id="CLU_3332532_0_0_9"/>
<evidence type="ECO:0000313" key="2">
    <source>
        <dbReference type="Proteomes" id="UP000008953"/>
    </source>
</evidence>
<name>D4L2M8_9FIRM</name>
<protein>
    <submittedName>
        <fullName evidence="1">Uncharacterized protein</fullName>
    </submittedName>
</protein>
<proteinExistence type="predicted"/>
<dbReference type="AlphaFoldDB" id="D4L2M8"/>
<organism evidence="1 2">
    <name type="scientific">Roseburia intestinalis XB6B4</name>
    <dbReference type="NCBI Taxonomy" id="718255"/>
    <lineage>
        <taxon>Bacteria</taxon>
        <taxon>Bacillati</taxon>
        <taxon>Bacillota</taxon>
        <taxon>Clostridia</taxon>
        <taxon>Lachnospirales</taxon>
        <taxon>Lachnospiraceae</taxon>
        <taxon>Roseburia</taxon>
    </lineage>
</organism>
<gene>
    <name evidence="1" type="ORF">RO1_36150</name>
</gene>
<reference evidence="1 2" key="2">
    <citation type="submission" date="2010-03" db="EMBL/GenBank/DDBJ databases">
        <authorList>
            <person name="Pajon A."/>
        </authorList>
    </citation>
    <scope>NUCLEOTIDE SEQUENCE [LARGE SCALE GENOMIC DNA]</scope>
    <source>
        <strain evidence="1 2">XB6B4</strain>
    </source>
</reference>
<evidence type="ECO:0000313" key="1">
    <source>
        <dbReference type="EMBL" id="CBL13868.1"/>
    </source>
</evidence>
<accession>D4L2M8</accession>
<dbReference type="EMBL" id="FP929050">
    <property type="protein sequence ID" value="CBL13868.1"/>
    <property type="molecule type" value="Genomic_DNA"/>
</dbReference>
<sequence length="38" mass="4542">MIRYFYALFLTNVMNREGIFNAAVFIKQCRNGGLDYYE</sequence>
<reference evidence="1 2" key="1">
    <citation type="submission" date="2010-03" db="EMBL/GenBank/DDBJ databases">
        <title>The genome sequence of Roseburia intestinalis XB6B4.</title>
        <authorList>
            <consortium name="metaHIT consortium -- http://www.metahit.eu/"/>
            <person name="Pajon A."/>
            <person name="Turner K."/>
            <person name="Parkhill J."/>
            <person name="Bernalier A."/>
        </authorList>
    </citation>
    <scope>NUCLEOTIDE SEQUENCE [LARGE SCALE GENOMIC DNA]</scope>
    <source>
        <strain evidence="1 2">XB6B4</strain>
    </source>
</reference>
<dbReference type="KEGG" id="rix:RO1_36150"/>
<dbReference type="Proteomes" id="UP000008953">
    <property type="component" value="Chromosome"/>
</dbReference>